<proteinExistence type="inferred from homology"/>
<dbReference type="PRINTS" id="PR00368">
    <property type="entry name" value="FADPNR"/>
</dbReference>
<evidence type="ECO:0000259" key="5">
    <source>
        <dbReference type="Pfam" id="PF07992"/>
    </source>
</evidence>
<dbReference type="Pfam" id="PF07992">
    <property type="entry name" value="Pyr_redox_2"/>
    <property type="match status" value="1"/>
</dbReference>
<comment type="caution">
    <text evidence="6">The sequence shown here is derived from an EMBL/GenBank/DDBJ whole genome shotgun (WGS) entry which is preliminary data.</text>
</comment>
<dbReference type="AlphaFoldDB" id="A0A9P6PZZ2"/>
<dbReference type="InterPro" id="IPR036188">
    <property type="entry name" value="FAD/NAD-bd_sf"/>
</dbReference>
<reference evidence="6" key="1">
    <citation type="journal article" date="2020" name="Fungal Divers.">
        <title>Resolving the Mortierellaceae phylogeny through synthesis of multi-gene phylogenetics and phylogenomics.</title>
        <authorList>
            <person name="Vandepol N."/>
            <person name="Liber J."/>
            <person name="Desiro A."/>
            <person name="Na H."/>
            <person name="Kennedy M."/>
            <person name="Barry K."/>
            <person name="Grigoriev I.V."/>
            <person name="Miller A.N."/>
            <person name="O'Donnell K."/>
            <person name="Stajich J.E."/>
            <person name="Bonito G."/>
        </authorList>
    </citation>
    <scope>NUCLEOTIDE SEQUENCE</scope>
    <source>
        <strain evidence="6">BC1065</strain>
    </source>
</reference>
<dbReference type="InterPro" id="IPR023753">
    <property type="entry name" value="FAD/NAD-binding_dom"/>
</dbReference>
<keyword evidence="2" id="KW-0285">Flavoprotein</keyword>
<gene>
    <name evidence="6" type="primary">AIFM2</name>
    <name evidence="6" type="ORF">DFQ27_005973</name>
</gene>
<protein>
    <submittedName>
        <fullName evidence="6">Apoptosis-inducing factor 2</fullName>
    </submittedName>
</protein>
<evidence type="ECO:0000256" key="4">
    <source>
        <dbReference type="ARBA" id="ARBA00023002"/>
    </source>
</evidence>
<organism evidence="6 7">
    <name type="scientific">Actinomortierella ambigua</name>
    <dbReference type="NCBI Taxonomy" id="1343610"/>
    <lineage>
        <taxon>Eukaryota</taxon>
        <taxon>Fungi</taxon>
        <taxon>Fungi incertae sedis</taxon>
        <taxon>Mucoromycota</taxon>
        <taxon>Mortierellomycotina</taxon>
        <taxon>Mortierellomycetes</taxon>
        <taxon>Mortierellales</taxon>
        <taxon>Mortierellaceae</taxon>
        <taxon>Actinomortierella</taxon>
    </lineage>
</organism>
<evidence type="ECO:0000313" key="7">
    <source>
        <dbReference type="Proteomes" id="UP000807716"/>
    </source>
</evidence>
<feature type="domain" description="FAD/NAD(P)-binding" evidence="5">
    <location>
        <begin position="52"/>
        <end position="222"/>
    </location>
</feature>
<dbReference type="SUPFAM" id="SSF51905">
    <property type="entry name" value="FAD/NAD(P)-binding domain"/>
    <property type="match status" value="1"/>
</dbReference>
<keyword evidence="4" id="KW-0560">Oxidoreductase</keyword>
<dbReference type="OrthoDB" id="202203at2759"/>
<dbReference type="GO" id="GO:0004174">
    <property type="term" value="F:electron-transferring-flavoprotein dehydrogenase activity"/>
    <property type="evidence" value="ECO:0007669"/>
    <property type="project" value="TreeGrafter"/>
</dbReference>
<keyword evidence="3" id="KW-0274">FAD</keyword>
<evidence type="ECO:0000256" key="1">
    <source>
        <dbReference type="ARBA" id="ARBA00006442"/>
    </source>
</evidence>
<dbReference type="Proteomes" id="UP000807716">
    <property type="component" value="Unassembled WGS sequence"/>
</dbReference>
<dbReference type="Gene3D" id="3.50.50.100">
    <property type="match status" value="1"/>
</dbReference>
<evidence type="ECO:0000256" key="3">
    <source>
        <dbReference type="ARBA" id="ARBA00022827"/>
    </source>
</evidence>
<name>A0A9P6PZZ2_9FUNG</name>
<evidence type="ECO:0000313" key="6">
    <source>
        <dbReference type="EMBL" id="KAG0255974.1"/>
    </source>
</evidence>
<sequence length="400" mass="43243">MEKNIWIPYTHLFAKGSPHRVLQGILKEVHHDHVIVQRASQPLPTEDEGASKSVEGQQDRVDFDYLVIATGSSMPAPGKMPHVSSSAEGLTNLHRIRQDIEASQRILVIGGGACGVEFASEMKYAYPNKHVTLVHGGKHLVDYPGFPQSFKDETLKYLESHDVRVILGEKVEGVPGLSKDSPVQRQTTKVQLKHSGKTLESDLQILTSGITVDTSFLETLRLPSSPMSTSLAVTTASLDGTPATEQHGAFHFSSLIDEKTHQIRVFSTTQLAHPAFPNIFVVGDISTADPVPTALAAKAAGEVAGRNITRLMMTNPSSNLAGCPGTHPHCGPGGRSSGLEEYRAQSAVMVLAMNPTGGVSNVPVLGTHFGNNVAWVVKTRDMFVHRYWNEMNLSPPSSHS</sequence>
<evidence type="ECO:0000256" key="2">
    <source>
        <dbReference type="ARBA" id="ARBA00022630"/>
    </source>
</evidence>
<dbReference type="GO" id="GO:0005737">
    <property type="term" value="C:cytoplasm"/>
    <property type="evidence" value="ECO:0007669"/>
    <property type="project" value="TreeGrafter"/>
</dbReference>
<dbReference type="PANTHER" id="PTHR43735:SF3">
    <property type="entry name" value="FERROPTOSIS SUPPRESSOR PROTEIN 1"/>
    <property type="match status" value="1"/>
</dbReference>
<dbReference type="PANTHER" id="PTHR43735">
    <property type="entry name" value="APOPTOSIS-INDUCING FACTOR 1"/>
    <property type="match status" value="1"/>
</dbReference>
<dbReference type="EMBL" id="JAAAJB010000432">
    <property type="protein sequence ID" value="KAG0255974.1"/>
    <property type="molecule type" value="Genomic_DNA"/>
</dbReference>
<dbReference type="GO" id="GO:0050660">
    <property type="term" value="F:flavin adenine dinucleotide binding"/>
    <property type="evidence" value="ECO:0007669"/>
    <property type="project" value="TreeGrafter"/>
</dbReference>
<keyword evidence="7" id="KW-1185">Reference proteome</keyword>
<accession>A0A9P6PZZ2</accession>
<comment type="similarity">
    <text evidence="1">Belongs to the FAD-dependent oxidoreductase family.</text>
</comment>